<feature type="domain" description="NADP-dependent oxidoreductase" evidence="1">
    <location>
        <begin position="69"/>
        <end position="269"/>
    </location>
</feature>
<accession>A0A8E6ETH1</accession>
<dbReference type="Gene3D" id="3.20.20.100">
    <property type="entry name" value="NADP-dependent oxidoreductase domain"/>
    <property type="match status" value="1"/>
</dbReference>
<evidence type="ECO:0000313" key="2">
    <source>
        <dbReference type="EMBL" id="QVL29932.1"/>
    </source>
</evidence>
<dbReference type="InterPro" id="IPR023210">
    <property type="entry name" value="NADP_OxRdtase_dom"/>
</dbReference>
<name>A0A8E6ETH1_9BACT</name>
<dbReference type="Pfam" id="PF00248">
    <property type="entry name" value="Aldo_ket_red"/>
    <property type="match status" value="1"/>
</dbReference>
<evidence type="ECO:0000313" key="3">
    <source>
        <dbReference type="Proteomes" id="UP000676194"/>
    </source>
</evidence>
<dbReference type="PANTHER" id="PTHR43312">
    <property type="entry name" value="D-THREO-ALDOSE 1-DEHYDROGENASE"/>
    <property type="match status" value="1"/>
</dbReference>
<dbReference type="CDD" id="cd19100">
    <property type="entry name" value="AKR_unchar"/>
    <property type="match status" value="1"/>
</dbReference>
<dbReference type="InterPro" id="IPR036812">
    <property type="entry name" value="NAD(P)_OxRdtase_dom_sf"/>
</dbReference>
<dbReference type="KEGG" id="tsph:KIH39_13745"/>
<dbReference type="InterPro" id="IPR053135">
    <property type="entry name" value="AKR2_Oxidoreductase"/>
</dbReference>
<proteinExistence type="predicted"/>
<protein>
    <submittedName>
        <fullName evidence="2">Aldo/keto reductase</fullName>
    </submittedName>
</protein>
<reference evidence="2" key="1">
    <citation type="submission" date="2021-05" db="EMBL/GenBank/DDBJ databases">
        <title>Complete genome sequence of the cellulolytic planctomycete Telmatocola sphagniphila SP2T and characterization of the first cellulase from planctomycetes.</title>
        <authorList>
            <person name="Rakitin A.L."/>
            <person name="Beletsky A.V."/>
            <person name="Naumoff D.G."/>
            <person name="Kulichevskaya I.S."/>
            <person name="Mardanov A.V."/>
            <person name="Ravin N.V."/>
            <person name="Dedysh S.N."/>
        </authorList>
    </citation>
    <scope>NUCLEOTIDE SEQUENCE</scope>
    <source>
        <strain evidence="2">SP2T</strain>
    </source>
</reference>
<keyword evidence="3" id="KW-1185">Reference proteome</keyword>
<dbReference type="Proteomes" id="UP000676194">
    <property type="component" value="Chromosome"/>
</dbReference>
<dbReference type="RefSeq" id="WP_213493814.1">
    <property type="nucleotide sequence ID" value="NZ_CP074694.1"/>
</dbReference>
<sequence>MQRREFITAVSTAAGSAMMTDSLVKAQQPGKEVDPKISGTDFPPTVPDVLRGEMRYRKLGSTGEEVSILGIGGHHIGLQKEESLSIKIIRSAIDAGVTFLDNCWDYHDGLSEVRMGKALQDGYRNKVFLMTKIDGRTKKEAAKQIEESLKRLQTDHIDLIQHHEVLRMEDPDRIFAPGGSQEAMLEAKKAGKLRFIGFTGHKDPLVHQRMLEMAAEHSFHFDTVQMPINVMDAHFRSFSRNVIPTLVREKIGVLGMKSMGSGAILKSKTVTAVECLQFALTLPTSVVIRGIDSLEVLKQDLEAVKNFKPLTTDQITALLNKTRDAAVQGKFERFKTSTQFDGTAKNPLWMGEPEPNPD</sequence>
<organism evidence="2 3">
    <name type="scientific">Telmatocola sphagniphila</name>
    <dbReference type="NCBI Taxonomy" id="1123043"/>
    <lineage>
        <taxon>Bacteria</taxon>
        <taxon>Pseudomonadati</taxon>
        <taxon>Planctomycetota</taxon>
        <taxon>Planctomycetia</taxon>
        <taxon>Gemmatales</taxon>
        <taxon>Gemmataceae</taxon>
    </lineage>
</organism>
<dbReference type="AlphaFoldDB" id="A0A8E6ETH1"/>
<gene>
    <name evidence="2" type="ORF">KIH39_13745</name>
</gene>
<dbReference type="PANTHER" id="PTHR43312:SF1">
    <property type="entry name" value="NADP-DEPENDENT OXIDOREDUCTASE DOMAIN-CONTAINING PROTEIN"/>
    <property type="match status" value="1"/>
</dbReference>
<dbReference type="EMBL" id="CP074694">
    <property type="protein sequence ID" value="QVL29932.1"/>
    <property type="molecule type" value="Genomic_DNA"/>
</dbReference>
<dbReference type="SUPFAM" id="SSF51430">
    <property type="entry name" value="NAD(P)-linked oxidoreductase"/>
    <property type="match status" value="1"/>
</dbReference>
<evidence type="ECO:0000259" key="1">
    <source>
        <dbReference type="Pfam" id="PF00248"/>
    </source>
</evidence>